<evidence type="ECO:0000313" key="4">
    <source>
        <dbReference type="EMBL" id="CAG9823377.1"/>
    </source>
</evidence>
<dbReference type="OrthoDB" id="198885at2759"/>
<dbReference type="InterPro" id="IPR011611">
    <property type="entry name" value="PfkB_dom"/>
</dbReference>
<dbReference type="EMBL" id="OU896713">
    <property type="protein sequence ID" value="CAG9823377.1"/>
    <property type="molecule type" value="Genomic_DNA"/>
</dbReference>
<evidence type="ECO:0000256" key="2">
    <source>
        <dbReference type="ARBA" id="ARBA00022777"/>
    </source>
</evidence>
<gene>
    <name evidence="4" type="ORF">PHAECO_LOCUS11214</name>
</gene>
<dbReference type="InterPro" id="IPR002173">
    <property type="entry name" value="Carboh/pur_kinase_PfkB_CS"/>
</dbReference>
<dbReference type="Proteomes" id="UP001153737">
    <property type="component" value="Chromosome 7"/>
</dbReference>
<proteinExistence type="predicted"/>
<dbReference type="Gene3D" id="3.40.1190.20">
    <property type="match status" value="1"/>
</dbReference>
<keyword evidence="5" id="KW-1185">Reference proteome</keyword>
<dbReference type="AlphaFoldDB" id="A0A9N9X4Q2"/>
<dbReference type="PROSITE" id="PS00584">
    <property type="entry name" value="PFKB_KINASES_2"/>
    <property type="match status" value="1"/>
</dbReference>
<keyword evidence="2" id="KW-0418">Kinase</keyword>
<dbReference type="InterPro" id="IPR029056">
    <property type="entry name" value="Ribokinase-like"/>
</dbReference>
<dbReference type="GO" id="GO:0006796">
    <property type="term" value="P:phosphate-containing compound metabolic process"/>
    <property type="evidence" value="ECO:0007669"/>
    <property type="project" value="UniProtKB-ARBA"/>
</dbReference>
<evidence type="ECO:0000313" key="5">
    <source>
        <dbReference type="Proteomes" id="UP001153737"/>
    </source>
</evidence>
<reference evidence="4" key="2">
    <citation type="submission" date="2022-10" db="EMBL/GenBank/DDBJ databases">
        <authorList>
            <consortium name="ENA_rothamsted_submissions"/>
            <consortium name="culmorum"/>
            <person name="King R."/>
        </authorList>
    </citation>
    <scope>NUCLEOTIDE SEQUENCE</scope>
</reference>
<accession>A0A9N9X4Q2</accession>
<keyword evidence="1" id="KW-0808">Transferase</keyword>
<reference evidence="4" key="1">
    <citation type="submission" date="2022-01" db="EMBL/GenBank/DDBJ databases">
        <authorList>
            <person name="King R."/>
        </authorList>
    </citation>
    <scope>NUCLEOTIDE SEQUENCE</scope>
</reference>
<evidence type="ECO:0000259" key="3">
    <source>
        <dbReference type="Pfam" id="PF00294"/>
    </source>
</evidence>
<dbReference type="Pfam" id="PF00294">
    <property type="entry name" value="PfkB"/>
    <property type="match status" value="1"/>
</dbReference>
<organism evidence="4 5">
    <name type="scientific">Phaedon cochleariae</name>
    <name type="common">Mustard beetle</name>
    <dbReference type="NCBI Taxonomy" id="80249"/>
    <lineage>
        <taxon>Eukaryota</taxon>
        <taxon>Metazoa</taxon>
        <taxon>Ecdysozoa</taxon>
        <taxon>Arthropoda</taxon>
        <taxon>Hexapoda</taxon>
        <taxon>Insecta</taxon>
        <taxon>Pterygota</taxon>
        <taxon>Neoptera</taxon>
        <taxon>Endopterygota</taxon>
        <taxon>Coleoptera</taxon>
        <taxon>Polyphaga</taxon>
        <taxon>Cucujiformia</taxon>
        <taxon>Chrysomeloidea</taxon>
        <taxon>Chrysomelidae</taxon>
        <taxon>Chrysomelinae</taxon>
        <taxon>Chrysomelini</taxon>
        <taxon>Phaedon</taxon>
    </lineage>
</organism>
<sequence length="128" mass="13864">MQEAAHISMKLLNFIDNILVTLGSDGLLIARRGSATDNFQENLQLSSEHVRHYPIEEIHDLVNVSGAGDCFSSGFIAAAISGMPEEVCVSVGFAAAKLALQCQAAVPIEMFDKGHECWKTPAKYQTIL</sequence>
<dbReference type="GO" id="GO:0016301">
    <property type="term" value="F:kinase activity"/>
    <property type="evidence" value="ECO:0007669"/>
    <property type="project" value="UniProtKB-KW"/>
</dbReference>
<evidence type="ECO:0000256" key="1">
    <source>
        <dbReference type="ARBA" id="ARBA00022679"/>
    </source>
</evidence>
<name>A0A9N9X4Q2_PHACE</name>
<protein>
    <recommendedName>
        <fullName evidence="3">Carbohydrate kinase PfkB domain-containing protein</fullName>
    </recommendedName>
</protein>
<feature type="domain" description="Carbohydrate kinase PfkB" evidence="3">
    <location>
        <begin position="4"/>
        <end position="105"/>
    </location>
</feature>
<dbReference type="SUPFAM" id="SSF53613">
    <property type="entry name" value="Ribokinase-like"/>
    <property type="match status" value="1"/>
</dbReference>